<dbReference type="EMBL" id="JAPDDP010000044">
    <property type="protein sequence ID" value="MDA0182960.1"/>
    <property type="molecule type" value="Genomic_DNA"/>
</dbReference>
<evidence type="ECO:0000313" key="2">
    <source>
        <dbReference type="Proteomes" id="UP001147653"/>
    </source>
</evidence>
<accession>A0A9X3SCW1</accession>
<protein>
    <submittedName>
        <fullName evidence="1">Uncharacterized protein</fullName>
    </submittedName>
</protein>
<evidence type="ECO:0000313" key="1">
    <source>
        <dbReference type="EMBL" id="MDA0182960.1"/>
    </source>
</evidence>
<sequence>MDAWPDSTCECHTGAEAAGGERSDAGVVCLVCEYPCNLLACVEGNRRDAADVGESLIEGSASAMWLPTPKSRSELPRAD</sequence>
<dbReference type="AlphaFoldDB" id="A0A9X3SCW1"/>
<gene>
    <name evidence="1" type="ORF">OJ997_21805</name>
</gene>
<dbReference type="RefSeq" id="WP_270027344.1">
    <property type="nucleotide sequence ID" value="NZ_JAPDDP010000044.1"/>
</dbReference>
<comment type="caution">
    <text evidence="1">The sequence shown here is derived from an EMBL/GenBank/DDBJ whole genome shotgun (WGS) entry which is preliminary data.</text>
</comment>
<dbReference type="Proteomes" id="UP001147653">
    <property type="component" value="Unassembled WGS sequence"/>
</dbReference>
<keyword evidence="2" id="KW-1185">Reference proteome</keyword>
<reference evidence="1" key="1">
    <citation type="submission" date="2022-10" db="EMBL/GenBank/DDBJ databases">
        <title>The WGS of Solirubrobacter phytolaccae KCTC 29190.</title>
        <authorList>
            <person name="Jiang Z."/>
        </authorList>
    </citation>
    <scope>NUCLEOTIDE SEQUENCE</scope>
    <source>
        <strain evidence="1">KCTC 29190</strain>
    </source>
</reference>
<organism evidence="1 2">
    <name type="scientific">Solirubrobacter phytolaccae</name>
    <dbReference type="NCBI Taxonomy" id="1404360"/>
    <lineage>
        <taxon>Bacteria</taxon>
        <taxon>Bacillati</taxon>
        <taxon>Actinomycetota</taxon>
        <taxon>Thermoleophilia</taxon>
        <taxon>Solirubrobacterales</taxon>
        <taxon>Solirubrobacteraceae</taxon>
        <taxon>Solirubrobacter</taxon>
    </lineage>
</organism>
<proteinExistence type="predicted"/>
<name>A0A9X3SCW1_9ACTN</name>